<evidence type="ECO:0000259" key="1">
    <source>
        <dbReference type="PROSITE" id="PS50042"/>
    </source>
</evidence>
<keyword evidence="3" id="KW-1185">Reference proteome</keyword>
<dbReference type="InterPro" id="IPR014710">
    <property type="entry name" value="RmlC-like_jellyroll"/>
</dbReference>
<sequence>MSNSLSDQNSRSSLLSFYKSSSRLNSIDNDFNQWNIQPRLIRTKKSKDNNSIQKSESGNKNIKNLFRKTATTALILIRTMYEHDLRVNIEDDLTPYISDLHFYGTKDLQFEKGIPKRIKMVRRHGEMDFDPRDYKANRQLRISEQLRRSLTKPANERNQEEIRQITVALRNIETFGEYPIRMQEKIAAVGNYERYEGKRVILRQGHPAHAFYFILSGCVVVMVTDKESSFTKPVAYLPRGKSFGELAIINRTSRQSSVIAKEPVELLSISVEDFNRIFMDGGSKNTNDPDHYRFLKEIYFLKGFDLMIFKNNPSKCLFHYFKRGEVLVKDSNYFDWLIIVKSGSLQVIKKLRRPFRFLDKRHQQLLQDFERKRQKEKEEELLNQQRQQTLPDLRISLLSPECVNSEKNVSLSLPNITSTDFKDQSLKSFLGRFSSREKKRLIENSDNKPYLSRSLASFTTSPKTIIGSSFNFPEDKVKDYNVKKKDKEEIDDDLSKVKQEVRTIATDLDSAYKNKKKDACEADIDPIYVEIQTLTKGQVFGLQHCFLDNQPSLSVVSNGTECILIDKKLYKMQLTTSGIEELKLEMASYPSDEFFQRLIDDRAEWQAYRLKALKNTLKCLSLN</sequence>
<evidence type="ECO:0000313" key="2">
    <source>
        <dbReference type="EMBL" id="CAD5122959.1"/>
    </source>
</evidence>
<dbReference type="Gene3D" id="2.60.120.10">
    <property type="entry name" value="Jelly Rolls"/>
    <property type="match status" value="2"/>
</dbReference>
<dbReference type="PANTHER" id="PTHR23011:SF28">
    <property type="entry name" value="CYCLIC NUCLEOTIDE-BINDING DOMAIN CONTAINING PROTEIN"/>
    <property type="match status" value="1"/>
</dbReference>
<dbReference type="Proteomes" id="UP000549394">
    <property type="component" value="Unassembled WGS sequence"/>
</dbReference>
<dbReference type="OrthoDB" id="166212at2759"/>
<dbReference type="PROSITE" id="PS50042">
    <property type="entry name" value="CNMP_BINDING_3"/>
    <property type="match status" value="1"/>
</dbReference>
<dbReference type="InterPro" id="IPR000595">
    <property type="entry name" value="cNMP-bd_dom"/>
</dbReference>
<gene>
    <name evidence="2" type="ORF">DGYR_LOCUS10698</name>
</gene>
<protein>
    <submittedName>
        <fullName evidence="2">DgyrCDS11350</fullName>
    </submittedName>
</protein>
<dbReference type="AlphaFoldDB" id="A0A7I8W314"/>
<dbReference type="EMBL" id="CAJFCJ010000019">
    <property type="protein sequence ID" value="CAD5122959.1"/>
    <property type="molecule type" value="Genomic_DNA"/>
</dbReference>
<dbReference type="SUPFAM" id="SSF51206">
    <property type="entry name" value="cAMP-binding domain-like"/>
    <property type="match status" value="2"/>
</dbReference>
<dbReference type="SMART" id="SM00100">
    <property type="entry name" value="cNMP"/>
    <property type="match status" value="1"/>
</dbReference>
<comment type="caution">
    <text evidence="2">The sequence shown here is derived from an EMBL/GenBank/DDBJ whole genome shotgun (WGS) entry which is preliminary data.</text>
</comment>
<dbReference type="PANTHER" id="PTHR23011">
    <property type="entry name" value="CYCLIC NUCLEOTIDE-BINDING DOMAIN CONTAINING PROTEIN"/>
    <property type="match status" value="1"/>
</dbReference>
<reference evidence="2 3" key="1">
    <citation type="submission" date="2020-08" db="EMBL/GenBank/DDBJ databases">
        <authorList>
            <person name="Hejnol A."/>
        </authorList>
    </citation>
    <scope>NUCLEOTIDE SEQUENCE [LARGE SCALE GENOMIC DNA]</scope>
</reference>
<proteinExistence type="predicted"/>
<dbReference type="Pfam" id="PF00027">
    <property type="entry name" value="cNMP_binding"/>
    <property type="match status" value="1"/>
</dbReference>
<dbReference type="CDD" id="cd00038">
    <property type="entry name" value="CAP_ED"/>
    <property type="match status" value="1"/>
</dbReference>
<feature type="domain" description="Cyclic nucleotide-binding" evidence="1">
    <location>
        <begin position="174"/>
        <end position="279"/>
    </location>
</feature>
<dbReference type="InterPro" id="IPR018490">
    <property type="entry name" value="cNMP-bd_dom_sf"/>
</dbReference>
<evidence type="ECO:0000313" key="3">
    <source>
        <dbReference type="Proteomes" id="UP000549394"/>
    </source>
</evidence>
<accession>A0A7I8W314</accession>
<name>A0A7I8W314_9ANNE</name>
<organism evidence="2 3">
    <name type="scientific">Dimorphilus gyrociliatus</name>
    <dbReference type="NCBI Taxonomy" id="2664684"/>
    <lineage>
        <taxon>Eukaryota</taxon>
        <taxon>Metazoa</taxon>
        <taxon>Spiralia</taxon>
        <taxon>Lophotrochozoa</taxon>
        <taxon>Annelida</taxon>
        <taxon>Polychaeta</taxon>
        <taxon>Polychaeta incertae sedis</taxon>
        <taxon>Dinophilidae</taxon>
        <taxon>Dimorphilus</taxon>
    </lineage>
</organism>